<feature type="signal peptide" evidence="1">
    <location>
        <begin position="1"/>
        <end position="21"/>
    </location>
</feature>
<reference evidence="3 4" key="1">
    <citation type="submission" date="2024-09" db="EMBL/GenBank/DDBJ databases">
        <authorList>
            <person name="Sun Q."/>
            <person name="Mori K."/>
        </authorList>
    </citation>
    <scope>NUCLEOTIDE SEQUENCE [LARGE SCALE GENOMIC DNA]</scope>
    <source>
        <strain evidence="3 4">TBRC 1432</strain>
    </source>
</reference>
<dbReference type="SUPFAM" id="SSF53474">
    <property type="entry name" value="alpha/beta-Hydrolases"/>
    <property type="match status" value="1"/>
</dbReference>
<evidence type="ECO:0000256" key="1">
    <source>
        <dbReference type="SAM" id="SignalP"/>
    </source>
</evidence>
<evidence type="ECO:0000313" key="4">
    <source>
        <dbReference type="Proteomes" id="UP001589810"/>
    </source>
</evidence>
<evidence type="ECO:0000313" key="3">
    <source>
        <dbReference type="EMBL" id="MFC0541268.1"/>
    </source>
</evidence>
<dbReference type="InterPro" id="IPR000073">
    <property type="entry name" value="AB_hydrolase_1"/>
</dbReference>
<sequence length="351" mass="35869">MKLVRKLAVLVLACVAGLSGAVAPPAAVASAANCSPADLPVRSPDVLPLFSSPATIHGQLCLPDGAAPSAVQLLVHGGTYNSAYWDLPYQPDQYSYQRDMAKHGYATFAVDVLGAGQSSHPLSLPLTVWAEAEALHEVIGQLRGGAVGGIPFGKVVIVGHSVGSGIVASEASTYKDVDGVILTGVTHIPSIPALGLGAALGLVPAFLSSVKNAGDPLYFTTKPGARGPLFYNSADADPAVIAADEATKDQVSVPGMGTVAVFGIVVPVTLGINVPVLQAVGSDDVLFCGLLALRDCSSSASLRAQEAPFYSAAAKLSVYVLPNAGHSLALHRNAGLYRDATRAWLDSTLGI</sequence>
<dbReference type="PANTHER" id="PTHR42886:SF87">
    <property type="entry name" value="AB HYDROLASE-1 DOMAIN-CONTAINING PROTEIN"/>
    <property type="match status" value="1"/>
</dbReference>
<dbReference type="PANTHER" id="PTHR42886">
    <property type="entry name" value="RE40534P-RELATED"/>
    <property type="match status" value="1"/>
</dbReference>
<dbReference type="GO" id="GO:0016787">
    <property type="term" value="F:hydrolase activity"/>
    <property type="evidence" value="ECO:0007669"/>
    <property type="project" value="UniProtKB-KW"/>
</dbReference>
<keyword evidence="4" id="KW-1185">Reference proteome</keyword>
<proteinExistence type="predicted"/>
<dbReference type="Gene3D" id="3.40.50.1820">
    <property type="entry name" value="alpha/beta hydrolase"/>
    <property type="match status" value="1"/>
</dbReference>
<organism evidence="3 4">
    <name type="scientific">Kutzneria chonburiensis</name>
    <dbReference type="NCBI Taxonomy" id="1483604"/>
    <lineage>
        <taxon>Bacteria</taxon>
        <taxon>Bacillati</taxon>
        <taxon>Actinomycetota</taxon>
        <taxon>Actinomycetes</taxon>
        <taxon>Pseudonocardiales</taxon>
        <taxon>Pseudonocardiaceae</taxon>
        <taxon>Kutzneria</taxon>
    </lineage>
</organism>
<keyword evidence="1" id="KW-0732">Signal</keyword>
<evidence type="ECO:0000259" key="2">
    <source>
        <dbReference type="Pfam" id="PF12697"/>
    </source>
</evidence>
<feature type="domain" description="AB hydrolase-1" evidence="2">
    <location>
        <begin position="73"/>
        <end position="332"/>
    </location>
</feature>
<protein>
    <submittedName>
        <fullName evidence="3">Alpha/beta hydrolase</fullName>
    </submittedName>
</protein>
<accession>A0ABV6MLT7</accession>
<comment type="caution">
    <text evidence="3">The sequence shown here is derived from an EMBL/GenBank/DDBJ whole genome shotgun (WGS) entry which is preliminary data.</text>
</comment>
<dbReference type="Pfam" id="PF12697">
    <property type="entry name" value="Abhydrolase_6"/>
    <property type="match status" value="1"/>
</dbReference>
<keyword evidence="3" id="KW-0378">Hydrolase</keyword>
<feature type="chain" id="PRO_5046751650" evidence="1">
    <location>
        <begin position="22"/>
        <end position="351"/>
    </location>
</feature>
<name>A0ABV6MLT7_9PSEU</name>
<dbReference type="InterPro" id="IPR029058">
    <property type="entry name" value="AB_hydrolase_fold"/>
</dbReference>
<dbReference type="Proteomes" id="UP001589810">
    <property type="component" value="Unassembled WGS sequence"/>
</dbReference>
<gene>
    <name evidence="3" type="ORF">ACFFH7_07220</name>
</gene>
<dbReference type="RefSeq" id="WP_273942746.1">
    <property type="nucleotide sequence ID" value="NZ_CP097263.1"/>
</dbReference>
<dbReference type="EMBL" id="JBHLUD010000002">
    <property type="protein sequence ID" value="MFC0541268.1"/>
    <property type="molecule type" value="Genomic_DNA"/>
</dbReference>